<dbReference type="OrthoDB" id="6783512at2759"/>
<dbReference type="AlphaFoldDB" id="A0A9P0LQM3"/>
<accession>A0A9P0LQM3</accession>
<reference evidence="1" key="1">
    <citation type="submission" date="2022-03" db="EMBL/GenBank/DDBJ databases">
        <authorList>
            <person name="Sayadi A."/>
        </authorList>
    </citation>
    <scope>NUCLEOTIDE SEQUENCE</scope>
</reference>
<protein>
    <submittedName>
        <fullName evidence="1">Uncharacterized protein</fullName>
    </submittedName>
</protein>
<organism evidence="1 2">
    <name type="scientific">Acanthoscelides obtectus</name>
    <name type="common">Bean weevil</name>
    <name type="synonym">Bruchus obtectus</name>
    <dbReference type="NCBI Taxonomy" id="200917"/>
    <lineage>
        <taxon>Eukaryota</taxon>
        <taxon>Metazoa</taxon>
        <taxon>Ecdysozoa</taxon>
        <taxon>Arthropoda</taxon>
        <taxon>Hexapoda</taxon>
        <taxon>Insecta</taxon>
        <taxon>Pterygota</taxon>
        <taxon>Neoptera</taxon>
        <taxon>Endopterygota</taxon>
        <taxon>Coleoptera</taxon>
        <taxon>Polyphaga</taxon>
        <taxon>Cucujiformia</taxon>
        <taxon>Chrysomeloidea</taxon>
        <taxon>Chrysomelidae</taxon>
        <taxon>Bruchinae</taxon>
        <taxon>Bruchini</taxon>
        <taxon>Acanthoscelides</taxon>
    </lineage>
</organism>
<dbReference type="EMBL" id="CAKOFQ010007314">
    <property type="protein sequence ID" value="CAH1998099.1"/>
    <property type="molecule type" value="Genomic_DNA"/>
</dbReference>
<sequence length="134" mass="15817">MTPVEEDQIRIYLQYLDETMYSLFDRTVEDVNRNETLKRVILTQNNYILDALAHEREYLKIRKMASSIDASYKCINCDGESSDSSLETIVDSTNREDAPYSIQYERLKRENELLRKLLHEMEEAQPSSDKKEKV</sequence>
<name>A0A9P0LQM3_ACAOB</name>
<proteinExistence type="predicted"/>
<comment type="caution">
    <text evidence="1">The sequence shown here is derived from an EMBL/GenBank/DDBJ whole genome shotgun (WGS) entry which is preliminary data.</text>
</comment>
<dbReference type="Proteomes" id="UP001152888">
    <property type="component" value="Unassembled WGS sequence"/>
</dbReference>
<evidence type="ECO:0000313" key="1">
    <source>
        <dbReference type="EMBL" id="CAH1998099.1"/>
    </source>
</evidence>
<evidence type="ECO:0000313" key="2">
    <source>
        <dbReference type="Proteomes" id="UP001152888"/>
    </source>
</evidence>
<gene>
    <name evidence="1" type="ORF">ACAOBT_LOCUS24145</name>
</gene>
<keyword evidence="2" id="KW-1185">Reference proteome</keyword>